<dbReference type="InterPro" id="IPR000975">
    <property type="entry name" value="IL-1_fam"/>
</dbReference>
<dbReference type="AlphaFoldDB" id="A0A8C7XUI0"/>
<evidence type="ECO:0000256" key="11">
    <source>
        <dbReference type="ARBA" id="ARBA00023228"/>
    </source>
</evidence>
<sequence>MRIFDNFQQSFPDGGVFISHYLFEGKHRYKVEKVVKSENGRGGKMFGSFSKGDDLMEMNGVGLDNFTPEDLAHSLSAGNSKLTVHKATEQKEQVEEEPPQGEVFVAVSQDFTRMSFSWKMKREEELEQNQNTENEVFQDVDMRDLLVINMKRTSISVVIARGCSNMSHGVNCTDTNCTIKEIVLVAEASTVTFVPRGGSIRLEKLGEVFIEHKPSHRYLKRICSKTGLYTSPNPEKITIRYYKSNSVDKPYRGMPVVLNFTDTNCFLKCCKTEDGMILQIETCDKGRLKQISQSDESTFAFVFYMKADRTKVRTFESALYGGWFICVQENTKVEMEPLDKMKEELFFFIIQK</sequence>
<evidence type="ECO:0000256" key="7">
    <source>
        <dbReference type="ARBA" id="ARBA00022514"/>
    </source>
</evidence>
<evidence type="ECO:0000256" key="2">
    <source>
        <dbReference type="ARBA" id="ARBA00004514"/>
    </source>
</evidence>
<comment type="similarity">
    <text evidence="4">Belongs to the IL-1 family.</text>
</comment>
<dbReference type="GO" id="GO:1901222">
    <property type="term" value="P:regulation of non-canonical NF-kappaB signal transduction"/>
    <property type="evidence" value="ECO:0007669"/>
    <property type="project" value="TreeGrafter"/>
</dbReference>
<dbReference type="Pfam" id="PF00340">
    <property type="entry name" value="IL1"/>
    <property type="match status" value="1"/>
</dbReference>
<dbReference type="Gene3D" id="2.80.10.50">
    <property type="match status" value="1"/>
</dbReference>
<comment type="subcellular location">
    <subcellularLocation>
        <location evidence="2">Cytoplasm</location>
        <location evidence="2">Cytosol</location>
    </subcellularLocation>
    <subcellularLocation>
        <location evidence="1">Lysosome</location>
    </subcellularLocation>
    <subcellularLocation>
        <location evidence="3">Secreted</location>
        <location evidence="3">Extracellular exosome</location>
    </subcellularLocation>
</comment>
<dbReference type="GO" id="GO:0001660">
    <property type="term" value="P:fever generation"/>
    <property type="evidence" value="ECO:0007669"/>
    <property type="project" value="UniProtKB-KW"/>
</dbReference>
<dbReference type="GO" id="GO:0051781">
    <property type="term" value="P:positive regulation of cell division"/>
    <property type="evidence" value="ECO:0007669"/>
    <property type="project" value="UniProtKB-KW"/>
</dbReference>
<evidence type="ECO:0000256" key="8">
    <source>
        <dbReference type="ARBA" id="ARBA00022525"/>
    </source>
</evidence>
<protein>
    <recommendedName>
        <fullName evidence="5">Interleukin-1 beta</fullName>
    </recommendedName>
</protein>
<keyword evidence="9" id="KW-0666">Pyrogen</keyword>
<dbReference type="PANTHER" id="PTHR10078:SF30">
    <property type="entry name" value="INTERLEUKIN-1 BETA"/>
    <property type="match status" value="1"/>
</dbReference>
<keyword evidence="7" id="KW-0202">Cytokine</keyword>
<keyword evidence="11" id="KW-0458">Lysosome</keyword>
<keyword evidence="10" id="KW-0395">Inflammatory response</keyword>
<dbReference type="CDD" id="cd00100">
    <property type="entry name" value="beta-trefoil_IL1"/>
    <property type="match status" value="1"/>
</dbReference>
<keyword evidence="14" id="KW-1185">Reference proteome</keyword>
<evidence type="ECO:0000256" key="12">
    <source>
        <dbReference type="ARBA" id="ARBA00023246"/>
    </source>
</evidence>
<reference evidence="13" key="1">
    <citation type="submission" date="2025-08" db="UniProtKB">
        <authorList>
            <consortium name="Ensembl"/>
        </authorList>
    </citation>
    <scope>IDENTIFICATION</scope>
</reference>
<evidence type="ECO:0000313" key="14">
    <source>
        <dbReference type="Proteomes" id="UP000694383"/>
    </source>
</evidence>
<evidence type="ECO:0000256" key="9">
    <source>
        <dbReference type="ARBA" id="ARBA00022620"/>
    </source>
</evidence>
<dbReference type="GO" id="GO:0005125">
    <property type="term" value="F:cytokine activity"/>
    <property type="evidence" value="ECO:0007669"/>
    <property type="project" value="UniProtKB-KW"/>
</dbReference>
<evidence type="ECO:0000256" key="3">
    <source>
        <dbReference type="ARBA" id="ARBA00004550"/>
    </source>
</evidence>
<evidence type="ECO:0000256" key="4">
    <source>
        <dbReference type="ARBA" id="ARBA00010448"/>
    </source>
</evidence>
<dbReference type="GO" id="GO:0042119">
    <property type="term" value="P:neutrophil activation"/>
    <property type="evidence" value="ECO:0007669"/>
    <property type="project" value="TreeGrafter"/>
</dbReference>
<name>A0A8C7XUI0_9TELE</name>
<dbReference type="GO" id="GO:0048246">
    <property type="term" value="P:macrophage chemotaxis"/>
    <property type="evidence" value="ECO:0007669"/>
    <property type="project" value="TreeGrafter"/>
</dbReference>
<dbReference type="GO" id="GO:0010628">
    <property type="term" value="P:positive regulation of gene expression"/>
    <property type="evidence" value="ECO:0007669"/>
    <property type="project" value="TreeGrafter"/>
</dbReference>
<accession>A0A8C7XUI0</accession>
<evidence type="ECO:0000313" key="13">
    <source>
        <dbReference type="Ensembl" id="ENSOSIP00000017688.1"/>
    </source>
</evidence>
<keyword evidence="6" id="KW-0963">Cytoplasm</keyword>
<evidence type="ECO:0000256" key="10">
    <source>
        <dbReference type="ARBA" id="ARBA00023198"/>
    </source>
</evidence>
<proteinExistence type="inferred from homology"/>
<dbReference type="GO" id="GO:0071222">
    <property type="term" value="P:cellular response to lipopolysaccharide"/>
    <property type="evidence" value="ECO:0007669"/>
    <property type="project" value="TreeGrafter"/>
</dbReference>
<evidence type="ECO:0000256" key="6">
    <source>
        <dbReference type="ARBA" id="ARBA00022490"/>
    </source>
</evidence>
<reference evidence="13" key="2">
    <citation type="submission" date="2025-09" db="UniProtKB">
        <authorList>
            <consortium name="Ensembl"/>
        </authorList>
    </citation>
    <scope>IDENTIFICATION</scope>
</reference>
<dbReference type="Proteomes" id="UP000694383">
    <property type="component" value="Unplaced"/>
</dbReference>
<dbReference type="Ensembl" id="ENSOSIT00000018682.1">
    <property type="protein sequence ID" value="ENSOSIP00000017688.1"/>
    <property type="gene ID" value="ENSOSIG00000009644.1"/>
</dbReference>
<dbReference type="GO" id="GO:0005829">
    <property type="term" value="C:cytosol"/>
    <property type="evidence" value="ECO:0007669"/>
    <property type="project" value="UniProtKB-SubCell"/>
</dbReference>
<evidence type="ECO:0000256" key="5">
    <source>
        <dbReference type="ARBA" id="ARBA00014702"/>
    </source>
</evidence>
<dbReference type="GO" id="GO:0006955">
    <property type="term" value="P:immune response"/>
    <property type="evidence" value="ECO:0007669"/>
    <property type="project" value="InterPro"/>
</dbReference>
<dbReference type="GO" id="GO:0005615">
    <property type="term" value="C:extracellular space"/>
    <property type="evidence" value="ECO:0007669"/>
    <property type="project" value="UniProtKB-KW"/>
</dbReference>
<organism evidence="13 14">
    <name type="scientific">Oryzias sinensis</name>
    <name type="common">Chinese medaka</name>
    <dbReference type="NCBI Taxonomy" id="183150"/>
    <lineage>
        <taxon>Eukaryota</taxon>
        <taxon>Metazoa</taxon>
        <taxon>Chordata</taxon>
        <taxon>Craniata</taxon>
        <taxon>Vertebrata</taxon>
        <taxon>Euteleostomi</taxon>
        <taxon>Actinopterygii</taxon>
        <taxon>Neopterygii</taxon>
        <taxon>Teleostei</taxon>
        <taxon>Neoteleostei</taxon>
        <taxon>Acanthomorphata</taxon>
        <taxon>Ovalentaria</taxon>
        <taxon>Atherinomorphae</taxon>
        <taxon>Beloniformes</taxon>
        <taxon>Adrianichthyidae</taxon>
        <taxon>Oryziinae</taxon>
        <taxon>Oryzias</taxon>
    </lineage>
</organism>
<dbReference type="PANTHER" id="PTHR10078">
    <property type="entry name" value="INTERLEUKIN-1 FAMILY MEMBER"/>
    <property type="match status" value="1"/>
</dbReference>
<dbReference type="SUPFAM" id="SSF50353">
    <property type="entry name" value="Cytokine"/>
    <property type="match status" value="1"/>
</dbReference>
<evidence type="ECO:0000256" key="1">
    <source>
        <dbReference type="ARBA" id="ARBA00004371"/>
    </source>
</evidence>
<dbReference type="GO" id="GO:0019221">
    <property type="term" value="P:cytokine-mediated signaling pathway"/>
    <property type="evidence" value="ECO:0007669"/>
    <property type="project" value="TreeGrafter"/>
</dbReference>
<dbReference type="InterPro" id="IPR008996">
    <property type="entry name" value="IL1/FGF"/>
</dbReference>
<dbReference type="GO" id="GO:0005764">
    <property type="term" value="C:lysosome"/>
    <property type="evidence" value="ECO:0007669"/>
    <property type="project" value="UniProtKB-SubCell"/>
</dbReference>
<dbReference type="GeneTree" id="ENSGT00390000016316"/>
<keyword evidence="8" id="KW-0964">Secreted</keyword>
<keyword evidence="12" id="KW-0497">Mitogen</keyword>
<dbReference type="SMART" id="SM00125">
    <property type="entry name" value="IL1"/>
    <property type="match status" value="1"/>
</dbReference>